<keyword evidence="5" id="KW-0030">Aminoacyl-tRNA synthetase</keyword>
<sequence length="46" mass="5063">MGIDRIAMLKYGLLDLRAVFKADVRRLKHCSFHPLDVPPLAGGLSA</sequence>
<reference evidence="7 8" key="1">
    <citation type="submission" date="2019-09" db="EMBL/GenBank/DDBJ databases">
        <title>Draft Whole-Genome sequence of Blastochloris sulfoviridis DSM 729.</title>
        <authorList>
            <person name="Meyer T.E."/>
            <person name="Kyndt J.A."/>
        </authorList>
    </citation>
    <scope>NUCLEOTIDE SEQUENCE [LARGE SCALE GENOMIC DNA]</scope>
    <source>
        <strain evidence="7 8">DSM 729</strain>
    </source>
</reference>
<evidence type="ECO:0000256" key="5">
    <source>
        <dbReference type="ARBA" id="ARBA00023146"/>
    </source>
</evidence>
<protein>
    <recommendedName>
        <fullName evidence="6">Phenylalanyl-tRNA synthetase domain-containing protein</fullName>
    </recommendedName>
</protein>
<evidence type="ECO:0000259" key="6">
    <source>
        <dbReference type="Pfam" id="PF01409"/>
    </source>
</evidence>
<evidence type="ECO:0000256" key="4">
    <source>
        <dbReference type="ARBA" id="ARBA00022917"/>
    </source>
</evidence>
<comment type="caution">
    <text evidence="7">The sequence shown here is derived from an EMBL/GenBank/DDBJ whole genome shotgun (WGS) entry which is preliminary data.</text>
</comment>
<dbReference type="GO" id="GO:0005524">
    <property type="term" value="F:ATP binding"/>
    <property type="evidence" value="ECO:0007669"/>
    <property type="project" value="UniProtKB-KW"/>
</dbReference>
<evidence type="ECO:0000256" key="1">
    <source>
        <dbReference type="ARBA" id="ARBA00022598"/>
    </source>
</evidence>
<name>A0A5M6I0Y9_9HYPH</name>
<dbReference type="GO" id="GO:0006412">
    <property type="term" value="P:translation"/>
    <property type="evidence" value="ECO:0007669"/>
    <property type="project" value="UniProtKB-KW"/>
</dbReference>
<keyword evidence="4" id="KW-0648">Protein biosynthesis</keyword>
<evidence type="ECO:0000256" key="3">
    <source>
        <dbReference type="ARBA" id="ARBA00022840"/>
    </source>
</evidence>
<dbReference type="InterPro" id="IPR002319">
    <property type="entry name" value="Phenylalanyl-tRNA_Synthase"/>
</dbReference>
<dbReference type="GO" id="GO:0000049">
    <property type="term" value="F:tRNA binding"/>
    <property type="evidence" value="ECO:0007669"/>
    <property type="project" value="InterPro"/>
</dbReference>
<feature type="domain" description="Phenylalanyl-tRNA synthetase" evidence="6">
    <location>
        <begin position="1"/>
        <end position="29"/>
    </location>
</feature>
<evidence type="ECO:0000313" key="8">
    <source>
        <dbReference type="Proteomes" id="UP000323886"/>
    </source>
</evidence>
<evidence type="ECO:0000256" key="2">
    <source>
        <dbReference type="ARBA" id="ARBA00022741"/>
    </source>
</evidence>
<dbReference type="Proteomes" id="UP000323886">
    <property type="component" value="Unassembled WGS sequence"/>
</dbReference>
<dbReference type="Pfam" id="PF01409">
    <property type="entry name" value="tRNA-synt_2d"/>
    <property type="match status" value="1"/>
</dbReference>
<organism evidence="7 8">
    <name type="scientific">Blastochloris sulfoviridis</name>
    <dbReference type="NCBI Taxonomy" id="50712"/>
    <lineage>
        <taxon>Bacteria</taxon>
        <taxon>Pseudomonadati</taxon>
        <taxon>Pseudomonadota</taxon>
        <taxon>Alphaproteobacteria</taxon>
        <taxon>Hyphomicrobiales</taxon>
        <taxon>Blastochloridaceae</taxon>
        <taxon>Blastochloris</taxon>
    </lineage>
</organism>
<accession>A0A5M6I0Y9</accession>
<dbReference type="AlphaFoldDB" id="A0A5M6I0Y9"/>
<evidence type="ECO:0000313" key="7">
    <source>
        <dbReference type="EMBL" id="KAA5601850.1"/>
    </source>
</evidence>
<dbReference type="GO" id="GO:0004812">
    <property type="term" value="F:aminoacyl-tRNA ligase activity"/>
    <property type="evidence" value="ECO:0007669"/>
    <property type="project" value="UniProtKB-KW"/>
</dbReference>
<keyword evidence="1" id="KW-0436">Ligase</keyword>
<gene>
    <name evidence="7" type="ORF">F1193_07935</name>
</gene>
<dbReference type="GO" id="GO:0043039">
    <property type="term" value="P:tRNA aminoacylation"/>
    <property type="evidence" value="ECO:0007669"/>
    <property type="project" value="InterPro"/>
</dbReference>
<proteinExistence type="predicted"/>
<keyword evidence="3" id="KW-0067">ATP-binding</keyword>
<keyword evidence="8" id="KW-1185">Reference proteome</keyword>
<dbReference type="EMBL" id="VWPL01000011">
    <property type="protein sequence ID" value="KAA5601850.1"/>
    <property type="molecule type" value="Genomic_DNA"/>
</dbReference>
<keyword evidence="2" id="KW-0547">Nucleotide-binding</keyword>